<dbReference type="Gene3D" id="3.30.1370.210">
    <property type="match status" value="1"/>
</dbReference>
<dbReference type="EMBL" id="CM004398">
    <property type="protein sequence ID" value="OAY35300.1"/>
    <property type="molecule type" value="Genomic_DNA"/>
</dbReference>
<feature type="compositionally biased region" description="Polar residues" evidence="7">
    <location>
        <begin position="351"/>
        <end position="373"/>
    </location>
</feature>
<dbReference type="SMART" id="SM00356">
    <property type="entry name" value="ZnF_C3H1"/>
    <property type="match status" value="2"/>
</dbReference>
<keyword evidence="2" id="KW-0677">Repeat</keyword>
<evidence type="ECO:0000256" key="6">
    <source>
        <dbReference type="PROSITE-ProRule" id="PRU00723"/>
    </source>
</evidence>
<gene>
    <name evidence="9" type="ORF">MANES_12G089200v8</name>
</gene>
<name>A0A2C9UWC4_MANES</name>
<keyword evidence="1 6" id="KW-0479">Metal-binding</keyword>
<feature type="region of interest" description="Disordered" evidence="7">
    <location>
        <begin position="351"/>
        <end position="396"/>
    </location>
</feature>
<dbReference type="Gramene" id="Manes.12G089200.1.v8.1">
    <property type="protein sequence ID" value="Manes.12G089200.1.v8.1.CDS.1"/>
    <property type="gene ID" value="Manes.12G089200.v8.1"/>
</dbReference>
<evidence type="ECO:0000313" key="10">
    <source>
        <dbReference type="Proteomes" id="UP000091857"/>
    </source>
</evidence>
<feature type="zinc finger region" description="C3H1-type" evidence="6">
    <location>
        <begin position="145"/>
        <end position="171"/>
    </location>
</feature>
<sequence length="404" mass="45107">MSTICADQHKLYPSHQLFSSSSSSSSSYYKKPFKDLEIPPRKLLLTKKAFQDSPDNIMSPYYEPNLHNFLHYNDPIDCDHGHVHDHHSRGKVADEDMDPYSSDNFRMYEFKIRRCTRCRSHDWTDCPFAHPGEKARRRDPRKYHYSGTVCSEFRRGGCSRGDSCEFAHGVFECWLHPSRYRTEACKDGKNCKRKICFFAHSPRQLRILPEASCVGGKYDESLVTCSLNHGHCCCLACHSVISSPTSTLLGISQMSPPVSPSLSPPLSPMKQRSISGLSQNSRFGDRLSNLRSGIVSYKDVLAELMTSLDAMNLNNDAAAAASSLISFSAANNRNMNIPCIGEDHHQQLILSPSTTEPRGGSRNSFNGNYSSKGSIDEKIKNDGKNGGPGPDPDLDLGWVNELLM</sequence>
<dbReference type="PROSITE" id="PS50103">
    <property type="entry name" value="ZF_C3H1"/>
    <property type="match status" value="1"/>
</dbReference>
<evidence type="ECO:0000256" key="3">
    <source>
        <dbReference type="ARBA" id="ARBA00022771"/>
    </source>
</evidence>
<proteinExistence type="predicted"/>
<dbReference type="Pfam" id="PF00642">
    <property type="entry name" value="zf-CCCH"/>
    <property type="match status" value="1"/>
</dbReference>
<evidence type="ECO:0000256" key="1">
    <source>
        <dbReference type="ARBA" id="ARBA00022723"/>
    </source>
</evidence>
<evidence type="ECO:0000256" key="5">
    <source>
        <dbReference type="ARBA" id="ARBA00023125"/>
    </source>
</evidence>
<dbReference type="InterPro" id="IPR045234">
    <property type="entry name" value="Unkempt-like"/>
</dbReference>
<keyword evidence="5" id="KW-0238">DNA-binding</keyword>
<evidence type="ECO:0000259" key="8">
    <source>
        <dbReference type="PROSITE" id="PS50103"/>
    </source>
</evidence>
<protein>
    <recommendedName>
        <fullName evidence="8">C3H1-type domain-containing protein</fullName>
    </recommendedName>
</protein>
<feature type="compositionally biased region" description="Basic and acidic residues" evidence="7">
    <location>
        <begin position="374"/>
        <end position="383"/>
    </location>
</feature>
<dbReference type="GO" id="GO:0006355">
    <property type="term" value="P:regulation of DNA-templated transcription"/>
    <property type="evidence" value="ECO:0007669"/>
    <property type="project" value="UniProtKB-ARBA"/>
</dbReference>
<dbReference type="GO" id="GO:0003677">
    <property type="term" value="F:DNA binding"/>
    <property type="evidence" value="ECO:0007669"/>
    <property type="project" value="UniProtKB-KW"/>
</dbReference>
<evidence type="ECO:0000256" key="4">
    <source>
        <dbReference type="ARBA" id="ARBA00022833"/>
    </source>
</evidence>
<dbReference type="Pfam" id="PF25512">
    <property type="entry name" value="zf-CCCH_AtC3H23"/>
    <property type="match status" value="1"/>
</dbReference>
<dbReference type="OMA" id="FSELMCS"/>
<evidence type="ECO:0000256" key="2">
    <source>
        <dbReference type="ARBA" id="ARBA00022737"/>
    </source>
</evidence>
<keyword evidence="10" id="KW-1185">Reference proteome</keyword>
<dbReference type="PANTHER" id="PTHR14493:SF90">
    <property type="entry name" value="ZINC FINGER CCCH DOMAIN-CONTAINING PROTEIN 2"/>
    <property type="match status" value="1"/>
</dbReference>
<dbReference type="Proteomes" id="UP000091857">
    <property type="component" value="Chromosome 12"/>
</dbReference>
<organism evidence="9 10">
    <name type="scientific">Manihot esculenta</name>
    <name type="common">Cassava</name>
    <name type="synonym">Jatropha manihot</name>
    <dbReference type="NCBI Taxonomy" id="3983"/>
    <lineage>
        <taxon>Eukaryota</taxon>
        <taxon>Viridiplantae</taxon>
        <taxon>Streptophyta</taxon>
        <taxon>Embryophyta</taxon>
        <taxon>Tracheophyta</taxon>
        <taxon>Spermatophyta</taxon>
        <taxon>Magnoliopsida</taxon>
        <taxon>eudicotyledons</taxon>
        <taxon>Gunneridae</taxon>
        <taxon>Pentapetalae</taxon>
        <taxon>rosids</taxon>
        <taxon>fabids</taxon>
        <taxon>Malpighiales</taxon>
        <taxon>Euphorbiaceae</taxon>
        <taxon>Crotonoideae</taxon>
        <taxon>Manihoteae</taxon>
        <taxon>Manihot</taxon>
    </lineage>
</organism>
<accession>A0A2C9UWC4</accession>
<reference evidence="10" key="1">
    <citation type="journal article" date="2016" name="Nat. Biotechnol.">
        <title>Sequencing wild and cultivated cassava and related species reveals extensive interspecific hybridization and genetic diversity.</title>
        <authorList>
            <person name="Bredeson J.V."/>
            <person name="Lyons J.B."/>
            <person name="Prochnik S.E."/>
            <person name="Wu G.A."/>
            <person name="Ha C.M."/>
            <person name="Edsinger-Gonzales E."/>
            <person name="Grimwood J."/>
            <person name="Schmutz J."/>
            <person name="Rabbi I.Y."/>
            <person name="Egesi C."/>
            <person name="Nauluvula P."/>
            <person name="Lebot V."/>
            <person name="Ndunguru J."/>
            <person name="Mkamilo G."/>
            <person name="Bart R.S."/>
            <person name="Setter T.L."/>
            <person name="Gleadow R.M."/>
            <person name="Kulakow P."/>
            <person name="Ferguson M.E."/>
            <person name="Rounsley S."/>
            <person name="Rokhsar D.S."/>
        </authorList>
    </citation>
    <scope>NUCLEOTIDE SEQUENCE [LARGE SCALE GENOMIC DNA]</scope>
    <source>
        <strain evidence="10">cv. AM560-2</strain>
    </source>
</reference>
<dbReference type="AlphaFoldDB" id="A0A2C9UWC4"/>
<comment type="caution">
    <text evidence="9">The sequence shown here is derived from an EMBL/GenBank/DDBJ whole genome shotgun (WGS) entry which is preliminary data.</text>
</comment>
<evidence type="ECO:0000313" key="9">
    <source>
        <dbReference type="EMBL" id="OAY35300.1"/>
    </source>
</evidence>
<evidence type="ECO:0000256" key="7">
    <source>
        <dbReference type="SAM" id="MobiDB-lite"/>
    </source>
</evidence>
<dbReference type="OrthoDB" id="410307at2759"/>
<dbReference type="GO" id="GO:0008270">
    <property type="term" value="F:zinc ion binding"/>
    <property type="evidence" value="ECO:0007669"/>
    <property type="project" value="UniProtKB-KW"/>
</dbReference>
<dbReference type="InterPro" id="IPR057444">
    <property type="entry name" value="Znf-CCCH_AtC3H23-like"/>
</dbReference>
<dbReference type="PANTHER" id="PTHR14493">
    <property type="entry name" value="UNKEMPT FAMILY MEMBER"/>
    <property type="match status" value="1"/>
</dbReference>
<dbReference type="InterPro" id="IPR000571">
    <property type="entry name" value="Znf_CCCH"/>
</dbReference>
<keyword evidence="3 6" id="KW-0863">Zinc-finger</keyword>
<dbReference type="FunFam" id="3.30.1370.210:FF:000009">
    <property type="entry name" value="Zinc finger CCCH domain-containing protein 66"/>
    <property type="match status" value="1"/>
</dbReference>
<keyword evidence="4 6" id="KW-0862">Zinc</keyword>
<feature type="domain" description="C3H1-type" evidence="8">
    <location>
        <begin position="145"/>
        <end position="171"/>
    </location>
</feature>